<feature type="chain" id="PRO_5043362202" description="Apple domain-containing protein" evidence="1">
    <location>
        <begin position="19"/>
        <end position="398"/>
    </location>
</feature>
<evidence type="ECO:0000259" key="2">
    <source>
        <dbReference type="PROSITE" id="PS50948"/>
    </source>
</evidence>
<accession>A0AAV9X4V1</accession>
<evidence type="ECO:0000313" key="3">
    <source>
        <dbReference type="EMBL" id="KAK6535338.1"/>
    </source>
</evidence>
<dbReference type="Proteomes" id="UP001365542">
    <property type="component" value="Unassembled WGS sequence"/>
</dbReference>
<keyword evidence="4" id="KW-1185">Reference proteome</keyword>
<protein>
    <recommendedName>
        <fullName evidence="2">Apple domain-containing protein</fullName>
    </recommendedName>
</protein>
<dbReference type="AlphaFoldDB" id="A0AAV9X4V1"/>
<reference evidence="3 4" key="1">
    <citation type="submission" date="2019-10" db="EMBL/GenBank/DDBJ databases">
        <authorList>
            <person name="Palmer J.M."/>
        </authorList>
    </citation>
    <scope>NUCLEOTIDE SEQUENCE [LARGE SCALE GENOMIC DNA]</scope>
    <source>
        <strain evidence="3 4">TWF694</strain>
    </source>
</reference>
<comment type="caution">
    <text evidence="3">The sequence shown here is derived from an EMBL/GenBank/DDBJ whole genome shotgun (WGS) entry which is preliminary data.</text>
</comment>
<name>A0AAV9X4V1_9PEZI</name>
<sequence>MRFALYTLLLATAQVTLGSLFHDHAFIACFGDNCARAVTGTGSGLPDMTSRLADCSNFMRTTLLPVPTYASSCPGAANYASACSCWGITATGPETSCITATSTITPVAATQTITIDPPSLTTSVITTFEVISVTTLPSPITITTTIEVTVSTTSVSSIFSAETLTLPTTSTSIVSTIIPGASCTRSIAPGKRLRKRLVEKRIVTVTFPPTGCTVTISTTVPQQTLTVTSTRPSVIIATRTFTLTSPVAGVASTVTITEIDTTVMIIPSSTLLSTTETVTETTFVTQTILPPSLCDTPFTFNGANAFSYSGTVASNDGDGITTLPDCCSTCYTTTNCANYVFNNSANTCTIYVMQSTTTSDQCYNDICPYGHAQGTFGAQPTNLLYGPGPCGGGITRVS</sequence>
<dbReference type="PROSITE" id="PS50948">
    <property type="entry name" value="PAN"/>
    <property type="match status" value="1"/>
</dbReference>
<keyword evidence="1" id="KW-0732">Signal</keyword>
<evidence type="ECO:0000313" key="4">
    <source>
        <dbReference type="Proteomes" id="UP001365542"/>
    </source>
</evidence>
<organism evidence="3 4">
    <name type="scientific">Orbilia ellipsospora</name>
    <dbReference type="NCBI Taxonomy" id="2528407"/>
    <lineage>
        <taxon>Eukaryota</taxon>
        <taxon>Fungi</taxon>
        <taxon>Dikarya</taxon>
        <taxon>Ascomycota</taxon>
        <taxon>Pezizomycotina</taxon>
        <taxon>Orbiliomycetes</taxon>
        <taxon>Orbiliales</taxon>
        <taxon>Orbiliaceae</taxon>
        <taxon>Orbilia</taxon>
    </lineage>
</organism>
<feature type="domain" description="Apple" evidence="2">
    <location>
        <begin position="294"/>
        <end position="367"/>
    </location>
</feature>
<dbReference type="EMBL" id="JAVHJO010000010">
    <property type="protein sequence ID" value="KAK6535338.1"/>
    <property type="molecule type" value="Genomic_DNA"/>
</dbReference>
<evidence type="ECO:0000256" key="1">
    <source>
        <dbReference type="SAM" id="SignalP"/>
    </source>
</evidence>
<dbReference type="InterPro" id="IPR003609">
    <property type="entry name" value="Pan_app"/>
</dbReference>
<gene>
    <name evidence="3" type="ORF">TWF694_001800</name>
</gene>
<proteinExistence type="predicted"/>
<feature type="signal peptide" evidence="1">
    <location>
        <begin position="1"/>
        <end position="18"/>
    </location>
</feature>